<dbReference type="InterPro" id="IPR046960">
    <property type="entry name" value="PPR_At4g14850-like_plant"/>
</dbReference>
<reference evidence="5" key="1">
    <citation type="submission" date="2024-07" db="EMBL/GenBank/DDBJ databases">
        <title>Two chromosome-level genome assemblies of Korean endemic species Abeliophyllum distichum and Forsythia ovata (Oleaceae).</title>
        <authorList>
            <person name="Jang H."/>
        </authorList>
    </citation>
    <scope>NUCLEOTIDE SEQUENCE [LARGE SCALE GENOMIC DNA]</scope>
</reference>
<dbReference type="Pfam" id="PF13041">
    <property type="entry name" value="PPR_2"/>
    <property type="match status" value="1"/>
</dbReference>
<dbReference type="InterPro" id="IPR002885">
    <property type="entry name" value="PPR_rpt"/>
</dbReference>
<protein>
    <submittedName>
        <fullName evidence="4">Pentatricopeptide repeat-containing protein</fullName>
    </submittedName>
</protein>
<keyword evidence="3" id="KW-1133">Transmembrane helix</keyword>
<keyword evidence="3" id="KW-0472">Membrane</keyword>
<feature type="repeat" description="PPR" evidence="2">
    <location>
        <begin position="81"/>
        <end position="115"/>
    </location>
</feature>
<comment type="caution">
    <text evidence="4">The sequence shown here is derived from an EMBL/GenBank/DDBJ whole genome shotgun (WGS) entry which is preliminary data.</text>
</comment>
<dbReference type="Pfam" id="PF01535">
    <property type="entry name" value="PPR"/>
    <property type="match status" value="1"/>
</dbReference>
<dbReference type="AlphaFoldDB" id="A0ABD1SBN6"/>
<evidence type="ECO:0000313" key="5">
    <source>
        <dbReference type="Proteomes" id="UP001604336"/>
    </source>
</evidence>
<dbReference type="PANTHER" id="PTHR47926">
    <property type="entry name" value="PENTATRICOPEPTIDE REPEAT-CONTAINING PROTEIN"/>
    <property type="match status" value="1"/>
</dbReference>
<gene>
    <name evidence="4" type="ORF">Adt_22687</name>
</gene>
<keyword evidence="3" id="KW-0812">Transmembrane</keyword>
<evidence type="ECO:0000256" key="1">
    <source>
        <dbReference type="ARBA" id="ARBA00022737"/>
    </source>
</evidence>
<dbReference type="NCBIfam" id="TIGR00756">
    <property type="entry name" value="PPR"/>
    <property type="match status" value="1"/>
</dbReference>
<organism evidence="4 5">
    <name type="scientific">Abeliophyllum distichum</name>
    <dbReference type="NCBI Taxonomy" id="126358"/>
    <lineage>
        <taxon>Eukaryota</taxon>
        <taxon>Viridiplantae</taxon>
        <taxon>Streptophyta</taxon>
        <taxon>Embryophyta</taxon>
        <taxon>Tracheophyta</taxon>
        <taxon>Spermatophyta</taxon>
        <taxon>Magnoliopsida</taxon>
        <taxon>eudicotyledons</taxon>
        <taxon>Gunneridae</taxon>
        <taxon>Pentapetalae</taxon>
        <taxon>asterids</taxon>
        <taxon>lamiids</taxon>
        <taxon>Lamiales</taxon>
        <taxon>Oleaceae</taxon>
        <taxon>Forsythieae</taxon>
        <taxon>Abeliophyllum</taxon>
    </lineage>
</organism>
<dbReference type="EMBL" id="JBFOLK010000007">
    <property type="protein sequence ID" value="KAL2497137.1"/>
    <property type="molecule type" value="Genomic_DNA"/>
</dbReference>
<evidence type="ECO:0000256" key="2">
    <source>
        <dbReference type="PROSITE-ProRule" id="PRU00708"/>
    </source>
</evidence>
<sequence length="141" mass="16419">MVMLTRQEGFLIAWVFEELGDLEFVDLWLGFLDVDTEIHEMIVSKAIELNEIVLNGLADMYVKCGDMSQARLIFEQMTFKNYASWNVLVSGFAIHGHFREAVDFFSRMEKSRVKPYGVTFLSILFACTTWGMFDLFRISYK</sequence>
<dbReference type="Gene3D" id="1.25.40.10">
    <property type="entry name" value="Tetratricopeptide repeat domain"/>
    <property type="match status" value="1"/>
</dbReference>
<evidence type="ECO:0000256" key="3">
    <source>
        <dbReference type="SAM" id="Phobius"/>
    </source>
</evidence>
<accession>A0ABD1SBN6</accession>
<keyword evidence="1" id="KW-0677">Repeat</keyword>
<dbReference type="FunFam" id="1.25.40.10:FF:000031">
    <property type="entry name" value="Pentatricopeptide repeat-containing protein mitochondrial"/>
    <property type="match status" value="1"/>
</dbReference>
<dbReference type="Proteomes" id="UP001604336">
    <property type="component" value="Unassembled WGS sequence"/>
</dbReference>
<dbReference type="PROSITE" id="PS51375">
    <property type="entry name" value="PPR"/>
    <property type="match status" value="1"/>
</dbReference>
<feature type="transmembrane region" description="Helical" evidence="3">
    <location>
        <begin position="116"/>
        <end position="133"/>
    </location>
</feature>
<name>A0ABD1SBN6_9LAMI</name>
<proteinExistence type="predicted"/>
<keyword evidence="5" id="KW-1185">Reference proteome</keyword>
<dbReference type="InterPro" id="IPR011990">
    <property type="entry name" value="TPR-like_helical_dom_sf"/>
</dbReference>
<evidence type="ECO:0000313" key="4">
    <source>
        <dbReference type="EMBL" id="KAL2497137.1"/>
    </source>
</evidence>